<evidence type="ECO:0000256" key="1">
    <source>
        <dbReference type="SAM" id="MobiDB-lite"/>
    </source>
</evidence>
<dbReference type="RefSeq" id="WP_277523094.1">
    <property type="nucleotide sequence ID" value="NZ_JAMQOT010000006.1"/>
</dbReference>
<dbReference type="AlphaFoldDB" id="A0A9Q4L418"/>
<comment type="caution">
    <text evidence="3">The sequence shown here is derived from an EMBL/GenBank/DDBJ whole genome shotgun (WGS) entry which is preliminary data.</text>
</comment>
<feature type="transmembrane region" description="Helical" evidence="2">
    <location>
        <begin position="142"/>
        <end position="162"/>
    </location>
</feature>
<keyword evidence="4" id="KW-1185">Reference proteome</keyword>
<accession>A0A9Q4L418</accession>
<gene>
    <name evidence="3" type="ORF">NDI89_16650</name>
</gene>
<protein>
    <submittedName>
        <fullName evidence="3">Uncharacterized protein</fullName>
    </submittedName>
</protein>
<keyword evidence="2" id="KW-0812">Transmembrane</keyword>
<evidence type="ECO:0000313" key="4">
    <source>
        <dbReference type="Proteomes" id="UP001154061"/>
    </source>
</evidence>
<dbReference type="Proteomes" id="UP001154061">
    <property type="component" value="Unassembled WGS sequence"/>
</dbReference>
<keyword evidence="2" id="KW-0472">Membrane</keyword>
<reference evidence="3" key="1">
    <citation type="submission" date="2022-06" db="EMBL/GenBank/DDBJ databases">
        <title>Natrinema sp. a new haloarchaeum isolate from saline soil.</title>
        <authorList>
            <person name="Strakova D."/>
            <person name="Galisteo C."/>
            <person name="Sanchez-Porro C."/>
            <person name="Ventosa A."/>
        </authorList>
    </citation>
    <scope>NUCLEOTIDE SEQUENCE</scope>
    <source>
        <strain evidence="3">S1CR25-10</strain>
    </source>
</reference>
<evidence type="ECO:0000256" key="2">
    <source>
        <dbReference type="SAM" id="Phobius"/>
    </source>
</evidence>
<proteinExistence type="predicted"/>
<name>A0A9Q4L418_9EURY</name>
<sequence length="234" mass="24712">MARTRTERIDQWRDHVDELCHDGETVRHRADLEGATIAVTNQRVLAFTPHRDEPKFRHVDRPDVGTVSVETDTPLRQLCLGGLTAVVGVGLLELARGSDFATAAPTVDLEGIRSMPGGTQLTRVVEATLEAIETALAVLEGGVLLLGVAALVVATVFVAAVLRSRSRRLVIRVSGGTDIEVPVSDAAVAAGTVEDLERAIRPGSGTGSAPALEERRDDEGGRPTGENIGAEESG</sequence>
<dbReference type="EMBL" id="JAMQOT010000006">
    <property type="protein sequence ID" value="MDF9747217.1"/>
    <property type="molecule type" value="Genomic_DNA"/>
</dbReference>
<feature type="compositionally biased region" description="Basic and acidic residues" evidence="1">
    <location>
        <begin position="212"/>
        <end position="221"/>
    </location>
</feature>
<feature type="region of interest" description="Disordered" evidence="1">
    <location>
        <begin position="197"/>
        <end position="234"/>
    </location>
</feature>
<organism evidence="3 4">
    <name type="scientific">Natrinema salsiterrestre</name>
    <dbReference type="NCBI Taxonomy" id="2950540"/>
    <lineage>
        <taxon>Archaea</taxon>
        <taxon>Methanobacteriati</taxon>
        <taxon>Methanobacteriota</taxon>
        <taxon>Stenosarchaea group</taxon>
        <taxon>Halobacteria</taxon>
        <taxon>Halobacteriales</taxon>
        <taxon>Natrialbaceae</taxon>
        <taxon>Natrinema</taxon>
    </lineage>
</organism>
<evidence type="ECO:0000313" key="3">
    <source>
        <dbReference type="EMBL" id="MDF9747217.1"/>
    </source>
</evidence>
<keyword evidence="2" id="KW-1133">Transmembrane helix</keyword>